<comment type="caution">
    <text evidence="1">The sequence shown here is derived from an EMBL/GenBank/DDBJ whole genome shotgun (WGS) entry which is preliminary data.</text>
</comment>
<sequence length="59" mass="7188">MYRETIKVEIIFVLVFQTLLNRYNYLYLGTYEQEFTNSRLVNSIIEDEHCYINNPGNYE</sequence>
<reference evidence="1 2" key="1">
    <citation type="submission" date="2018-06" db="EMBL/GenBank/DDBJ databases">
        <title>Extensive metabolic versatility and redundancy in microbially diverse, dynamic hydrothermal sediments.</title>
        <authorList>
            <person name="Dombrowski N."/>
            <person name="Teske A."/>
            <person name="Baker B.J."/>
        </authorList>
    </citation>
    <scope>NUCLEOTIDE SEQUENCE [LARGE SCALE GENOMIC DNA]</scope>
    <source>
        <strain evidence="1">B10_G13</strain>
    </source>
</reference>
<name>A0A660SDM3_UNCT6</name>
<dbReference type="Proteomes" id="UP000271125">
    <property type="component" value="Unassembled WGS sequence"/>
</dbReference>
<organism evidence="1 2">
    <name type="scientific">candidate division TA06 bacterium</name>
    <dbReference type="NCBI Taxonomy" id="2250710"/>
    <lineage>
        <taxon>Bacteria</taxon>
        <taxon>Bacteria division TA06</taxon>
    </lineage>
</organism>
<gene>
    <name evidence="1" type="ORF">DRP43_05290</name>
</gene>
<dbReference type="AlphaFoldDB" id="A0A660SDM3"/>
<dbReference type="EMBL" id="QNBD01000252">
    <property type="protein sequence ID" value="RKX68652.1"/>
    <property type="molecule type" value="Genomic_DNA"/>
</dbReference>
<proteinExistence type="predicted"/>
<accession>A0A660SDM3</accession>
<evidence type="ECO:0000313" key="1">
    <source>
        <dbReference type="EMBL" id="RKX68652.1"/>
    </source>
</evidence>
<protein>
    <submittedName>
        <fullName evidence="1">Uncharacterized protein</fullName>
    </submittedName>
</protein>
<evidence type="ECO:0000313" key="2">
    <source>
        <dbReference type="Proteomes" id="UP000271125"/>
    </source>
</evidence>